<proteinExistence type="predicted"/>
<evidence type="ECO:0000313" key="1">
    <source>
        <dbReference type="EMBL" id="EEH05860.1"/>
    </source>
</evidence>
<accession>C0NSJ4</accession>
<dbReference type="HOGENOM" id="CLU_1315080_0_0_1"/>
<gene>
    <name evidence="1" type="ORF">HCBG_06124</name>
</gene>
<reference evidence="1" key="1">
    <citation type="submission" date="2009-02" db="EMBL/GenBank/DDBJ databases">
        <title>The Genome Sequence of Ajellomyces capsulatus strain G186AR.</title>
        <authorList>
            <consortium name="The Broad Institute Genome Sequencing Platform"/>
            <person name="Champion M."/>
            <person name="Cuomo C."/>
            <person name="Ma L.-J."/>
            <person name="Henn M.R."/>
            <person name="Sil A."/>
            <person name="Goldman B."/>
            <person name="Young S.K."/>
            <person name="Kodira C.D."/>
            <person name="Zeng Q."/>
            <person name="Koehrsen M."/>
            <person name="Alvarado L."/>
            <person name="Berlin A."/>
            <person name="Borenstein D."/>
            <person name="Chen Z."/>
            <person name="Engels R."/>
            <person name="Freedman E."/>
            <person name="Gellesch M."/>
            <person name="Goldberg J."/>
            <person name="Griggs A."/>
            <person name="Gujja S."/>
            <person name="Heiman D."/>
            <person name="Hepburn T."/>
            <person name="Howarth C."/>
            <person name="Jen D."/>
            <person name="Larson L."/>
            <person name="Lewis B."/>
            <person name="Mehta T."/>
            <person name="Park D."/>
            <person name="Pearson M."/>
            <person name="Roberts A."/>
            <person name="Saif S."/>
            <person name="Shea T."/>
            <person name="Shenoy N."/>
            <person name="Sisk P."/>
            <person name="Stolte C."/>
            <person name="Sykes S."/>
            <person name="Walk T."/>
            <person name="White J."/>
            <person name="Yandava C."/>
            <person name="Klein B."/>
            <person name="McEwen J.G."/>
            <person name="Puccia R."/>
            <person name="Goldman G.H."/>
            <person name="Felipe M.S."/>
            <person name="Nino-Vega G."/>
            <person name="San-Blas G."/>
            <person name="Taylor J."/>
            <person name="Mendoza L."/>
            <person name="Galagan J."/>
            <person name="Nusbaum C."/>
            <person name="Birren B."/>
        </authorList>
    </citation>
    <scope>NUCLEOTIDE SEQUENCE</scope>
    <source>
        <strain evidence="1">G186AR</strain>
    </source>
</reference>
<protein>
    <submittedName>
        <fullName evidence="1">Uncharacterized protein</fullName>
    </submittedName>
</protein>
<evidence type="ECO:0000313" key="2">
    <source>
        <dbReference type="Proteomes" id="UP000001631"/>
    </source>
</evidence>
<dbReference type="EMBL" id="GG663370">
    <property type="protein sequence ID" value="EEH05860.1"/>
    <property type="molecule type" value="Genomic_DNA"/>
</dbReference>
<dbReference type="InParanoid" id="C0NSJ4"/>
<dbReference type="AlphaFoldDB" id="C0NSJ4"/>
<keyword evidence="2" id="KW-1185">Reference proteome</keyword>
<sequence length="209" mass="23438">MSQKNGFCIASTALWREILRTAVPRTTALPQLYQPPKIQAPAADREDSVESNPSTAADWLASGGFLFAAAQNEPDRARHGQTPSERGQGSALALGPKQSRAWYQWRICGCVWVVWWIWVFWDSWDRFPQSNRWAARGGWDEGKWEGGCEVMMAWSQQQVAILDLENPSKVAACWPDGRRPATDHQPTNYWTAGLLDCCLLCCCSAALLH</sequence>
<name>C0NSJ4_AJECG</name>
<dbReference type="Proteomes" id="UP000001631">
    <property type="component" value="Unassembled WGS sequence"/>
</dbReference>
<dbReference type="GeneID" id="69039140"/>
<dbReference type="RefSeq" id="XP_045286341.1">
    <property type="nucleotide sequence ID" value="XM_045433173.1"/>
</dbReference>
<organism evidence="1 2">
    <name type="scientific">Ajellomyces capsulatus (strain G186AR / H82 / ATCC MYA-2454 / RMSCC 2432)</name>
    <name type="common">Darling's disease fungus</name>
    <name type="synonym">Histoplasma capsulatum</name>
    <dbReference type="NCBI Taxonomy" id="447093"/>
    <lineage>
        <taxon>Eukaryota</taxon>
        <taxon>Fungi</taxon>
        <taxon>Dikarya</taxon>
        <taxon>Ascomycota</taxon>
        <taxon>Pezizomycotina</taxon>
        <taxon>Eurotiomycetes</taxon>
        <taxon>Eurotiomycetidae</taxon>
        <taxon>Onygenales</taxon>
        <taxon>Ajellomycetaceae</taxon>
        <taxon>Histoplasma</taxon>
    </lineage>
</organism>